<evidence type="ECO:0000313" key="1">
    <source>
        <dbReference type="EMBL" id="KAJ8126587.1"/>
    </source>
</evidence>
<sequence>MLGRHENTLGRPRTQVPPPRPSWFKDFGHDTPKTLNEHKGGKPLPSISKASGQGRSPIEESAVAADVAIASPQLAEPPKLQPEEEPTSQPIPMTDMSSVGSQTSSTQAPTRQQTEREHNQPTENMLLREGLDVKENPETITSSLNQSTAPSYTLRESKVPATRLSRIWNYGGLAAGMLGGALTEGLSRGFGGGGKGSVMLSAGNMQRLVAKLSKMRGAALKLGQMMSFQDSKMLPEPIQEVLQRVQDRADYMPAWQRDRVLVSSLGPAWRDLFEDFEETPIAAASIGQFGPRQHLHAPHGVRDAAKRPVSR</sequence>
<evidence type="ECO:0000313" key="2">
    <source>
        <dbReference type="Proteomes" id="UP001153332"/>
    </source>
</evidence>
<protein>
    <submittedName>
        <fullName evidence="1">Uncharacterized protein</fullName>
    </submittedName>
</protein>
<dbReference type="Proteomes" id="UP001153332">
    <property type="component" value="Unassembled WGS sequence"/>
</dbReference>
<dbReference type="EMBL" id="JAPUUL010001794">
    <property type="protein sequence ID" value="KAJ8126587.1"/>
    <property type="molecule type" value="Genomic_DNA"/>
</dbReference>
<reference evidence="1" key="1">
    <citation type="submission" date="2022-12" db="EMBL/GenBank/DDBJ databases">
        <title>Genome Sequence of Lasiodiplodia mahajangana.</title>
        <authorList>
            <person name="Buettner E."/>
        </authorList>
    </citation>
    <scope>NUCLEOTIDE SEQUENCE</scope>
    <source>
        <strain evidence="1">VT137</strain>
    </source>
</reference>
<comment type="caution">
    <text evidence="1">The sequence shown here is derived from an EMBL/GenBank/DDBJ whole genome shotgun (WGS) entry which is preliminary data.</text>
</comment>
<keyword evidence="2" id="KW-1185">Reference proteome</keyword>
<organism evidence="1 2">
    <name type="scientific">Lasiodiplodia mahajangana</name>
    <dbReference type="NCBI Taxonomy" id="1108764"/>
    <lineage>
        <taxon>Eukaryota</taxon>
        <taxon>Fungi</taxon>
        <taxon>Dikarya</taxon>
        <taxon>Ascomycota</taxon>
        <taxon>Pezizomycotina</taxon>
        <taxon>Dothideomycetes</taxon>
        <taxon>Dothideomycetes incertae sedis</taxon>
        <taxon>Botryosphaeriales</taxon>
        <taxon>Botryosphaeriaceae</taxon>
        <taxon>Lasiodiplodia</taxon>
    </lineage>
</organism>
<gene>
    <name evidence="1" type="ORF">O1611_g7054</name>
</gene>
<name>A0ACC2JGT9_9PEZI</name>
<proteinExistence type="predicted"/>
<accession>A0ACC2JGT9</accession>